<dbReference type="Gene3D" id="3.10.50.30">
    <property type="entry name" value="Transcription elongation factor, GreA/GreB, C-terminal domain"/>
    <property type="match status" value="1"/>
</dbReference>
<dbReference type="Pfam" id="PF01272">
    <property type="entry name" value="GreA_GreB"/>
    <property type="match status" value="1"/>
</dbReference>
<keyword evidence="2" id="KW-0648">Protein biosynthesis</keyword>
<protein>
    <submittedName>
        <fullName evidence="2">GreA/GreB family elongation factor (Modular protein)</fullName>
    </submittedName>
</protein>
<dbReference type="PANTHER" id="PTHR30437">
    <property type="entry name" value="TRANSCRIPTION ELONGATION FACTOR GREA"/>
    <property type="match status" value="1"/>
</dbReference>
<gene>
    <name evidence="2" type="ORF">BN2476_110059</name>
</gene>
<keyword evidence="2" id="KW-0251">Elongation factor</keyword>
<feature type="domain" description="Transcription elongation factor GreA/GreB C-terminal" evidence="1">
    <location>
        <begin position="63"/>
        <end position="137"/>
    </location>
</feature>
<dbReference type="GO" id="GO:0003746">
    <property type="term" value="F:translation elongation factor activity"/>
    <property type="evidence" value="ECO:0007669"/>
    <property type="project" value="UniProtKB-KW"/>
</dbReference>
<dbReference type="InterPro" id="IPR001437">
    <property type="entry name" value="Tscrpt_elong_fac_GreA/B_C"/>
</dbReference>
<dbReference type="SUPFAM" id="SSF54534">
    <property type="entry name" value="FKBP-like"/>
    <property type="match status" value="1"/>
</dbReference>
<dbReference type="EMBL" id="CYGY02000011">
    <property type="protein sequence ID" value="SIT37011.1"/>
    <property type="molecule type" value="Genomic_DNA"/>
</dbReference>
<dbReference type="AlphaFoldDB" id="A0A1N7RPE6"/>
<comment type="caution">
    <text evidence="2">The sequence shown here is derived from an EMBL/GenBank/DDBJ whole genome shotgun (WGS) entry which is preliminary data.</text>
</comment>
<dbReference type="InterPro" id="IPR023459">
    <property type="entry name" value="Tscrpt_elong_fac_GreA/B_fam"/>
</dbReference>
<evidence type="ECO:0000259" key="1">
    <source>
        <dbReference type="Pfam" id="PF01272"/>
    </source>
</evidence>
<dbReference type="InterPro" id="IPR036953">
    <property type="entry name" value="GreA/GreB_C_sf"/>
</dbReference>
<evidence type="ECO:0000313" key="3">
    <source>
        <dbReference type="Proteomes" id="UP000195569"/>
    </source>
</evidence>
<dbReference type="Proteomes" id="UP000195569">
    <property type="component" value="Unassembled WGS sequence"/>
</dbReference>
<dbReference type="PANTHER" id="PTHR30437:SF5">
    <property type="entry name" value="REGULATOR OF NUCLEOSIDE DIPHOSPHATE KINASE"/>
    <property type="match status" value="1"/>
</dbReference>
<organism evidence="2 3">
    <name type="scientific">Paraburkholderia piptadeniae</name>
    <dbReference type="NCBI Taxonomy" id="1701573"/>
    <lineage>
        <taxon>Bacteria</taxon>
        <taxon>Pseudomonadati</taxon>
        <taxon>Pseudomonadota</taxon>
        <taxon>Betaproteobacteria</taxon>
        <taxon>Burkholderiales</taxon>
        <taxon>Burkholderiaceae</taxon>
        <taxon>Paraburkholderia</taxon>
    </lineage>
</organism>
<keyword evidence="3" id="KW-1185">Reference proteome</keyword>
<dbReference type="GO" id="GO:0032784">
    <property type="term" value="P:regulation of DNA-templated transcription elongation"/>
    <property type="evidence" value="ECO:0007669"/>
    <property type="project" value="InterPro"/>
</dbReference>
<sequence>MSTARAASPITMKSPPEVPPILSEHDMDRLRACVLSPMVSVQQRALVEALESIAVIVDPMEIPPDVVTMNTTVECTAVDGADPHRWTLVYPDEADYLQGRLSVLSPAGIALLGARHGQTVVCCPPSGLPTHYVITGILWQPESRHMTECSRRNNTSED</sequence>
<reference evidence="2" key="1">
    <citation type="submission" date="2016-12" db="EMBL/GenBank/DDBJ databases">
        <authorList>
            <person name="Moulin L."/>
        </authorList>
    </citation>
    <scope>NUCLEOTIDE SEQUENCE [LARGE SCALE GENOMIC DNA]</scope>
    <source>
        <strain evidence="2">STM 7183</strain>
    </source>
</reference>
<name>A0A1N7RPE6_9BURK</name>
<dbReference type="GO" id="GO:0006354">
    <property type="term" value="P:DNA-templated transcription elongation"/>
    <property type="evidence" value="ECO:0007669"/>
    <property type="project" value="TreeGrafter"/>
</dbReference>
<evidence type="ECO:0000313" key="2">
    <source>
        <dbReference type="EMBL" id="SIT37011.1"/>
    </source>
</evidence>
<dbReference type="GO" id="GO:0003677">
    <property type="term" value="F:DNA binding"/>
    <property type="evidence" value="ECO:0007669"/>
    <property type="project" value="InterPro"/>
</dbReference>
<proteinExistence type="predicted"/>
<dbReference type="GO" id="GO:0070063">
    <property type="term" value="F:RNA polymerase binding"/>
    <property type="evidence" value="ECO:0007669"/>
    <property type="project" value="InterPro"/>
</dbReference>
<accession>A0A1N7RPE6</accession>